<dbReference type="InterPro" id="IPR003674">
    <property type="entry name" value="Oligo_trans_STT3"/>
</dbReference>
<dbReference type="EMBL" id="HBGJ01022729">
    <property type="protein sequence ID" value="CAD9256273.1"/>
    <property type="molecule type" value="Transcribed_RNA"/>
</dbReference>
<evidence type="ECO:0000259" key="18">
    <source>
        <dbReference type="Pfam" id="PF02516"/>
    </source>
</evidence>
<feature type="transmembrane region" description="Helical" evidence="17">
    <location>
        <begin position="186"/>
        <end position="204"/>
    </location>
</feature>
<feature type="transmembrane region" description="Helical" evidence="17">
    <location>
        <begin position="405"/>
        <end position="424"/>
    </location>
</feature>
<feature type="compositionally biased region" description="Low complexity" evidence="16">
    <location>
        <begin position="11"/>
        <end position="21"/>
    </location>
</feature>
<evidence type="ECO:0000256" key="13">
    <source>
        <dbReference type="ARBA" id="ARBA00023136"/>
    </source>
</evidence>
<comment type="cofactor">
    <cofactor evidence="1">
        <name>Mn(2+)</name>
        <dbReference type="ChEBI" id="CHEBI:29035"/>
    </cofactor>
</comment>
<sequence length="904" mass="100060">MPNKSKKRPAKPAAPASDAPAVPRPKARTADRGPGGIIPLEEKFGNGLPKAPVEELHEWSKVYAAVTLGMICALAFFIRLFAVVRYESVIHEFDPYFNFRTTKYLASEGFMDFLNWFDDRGWYPLGRTIGGTIYPGLMYTAAVLYWLLNFLNISVNIRNMCVFLAPLFAANTALAAFFLTKEVTRRTSASLLAAAFIAIVPSYISRSVGGSYDNEGVAIFALLFVFYLWIKAVHTGSMLYAAATALAYFYMVAAWGGYVFIINMIPIHTVVLVVAGRFSKRLYVAYSIFYVIGSICAMMVPFVGFNVVQQAECAASHGVFVGLQVYAIVSHLYRIVDARVLRRVFVVGAAGLVGAFGAFLIALQLTGKVQWTGRSLTLLDPTYATKYIPIIASVSEHQPTTWTSFFFDLHVLVPLAPVGLYFLFDDISDGGIFVILYGTVAWYFAGVMVRLMLTLAPIACILSAIGISKLLQRFSSQLVFEDEPTSAGGGGGGKAKPKYASLKDLLNKPLQLLVLLGCTGLLGFYGFHATYVSSMAYSSPSIVIEAGRMANGARVLYDDYREAYYWLRHNTHPDAKIASWWDYGYQMSAMANRTVLVDNNTWNNTHIATVGRMLASTEDKALPILRSLDVDYVLVIFGGLTGYSSDDVNKFLWPVRIGSGVYPNDMPSEREFLSPHGGFDIGPGASKTFKNCVLYKLCYYRFGEVQTDYSKPPGYDRSRNKEVGDKDIKLKIFHEAFTSEHWIVRIYKVKTDEELENFTPTENIKEVRKLTSGSASSKKSKDKDRKSGPVFVGCFSDENMFQRRKYVGGSTGANFNLLKYHAENAGSRYFAVARNVNDGHAFTFDLLSGGGAKGDLTGGGCDRPCLDEQTPCGCTDTACTAKKVAGQEHNRRWAVYEMPRRARK</sequence>
<keyword evidence="11" id="KW-0460">Magnesium</keyword>
<dbReference type="GO" id="GO:0012505">
    <property type="term" value="C:endomembrane system"/>
    <property type="evidence" value="ECO:0007669"/>
    <property type="project" value="UniProtKB-SubCell"/>
</dbReference>
<evidence type="ECO:0000256" key="1">
    <source>
        <dbReference type="ARBA" id="ARBA00001936"/>
    </source>
</evidence>
<dbReference type="AlphaFoldDB" id="A0A7S1U4D7"/>
<evidence type="ECO:0000256" key="5">
    <source>
        <dbReference type="ARBA" id="ARBA00010810"/>
    </source>
</evidence>
<reference evidence="19" key="1">
    <citation type="submission" date="2021-01" db="EMBL/GenBank/DDBJ databases">
        <authorList>
            <person name="Corre E."/>
            <person name="Pelletier E."/>
            <person name="Niang G."/>
            <person name="Scheremetjew M."/>
            <person name="Finn R."/>
            <person name="Kale V."/>
            <person name="Holt S."/>
            <person name="Cochrane G."/>
            <person name="Meng A."/>
            <person name="Brown T."/>
            <person name="Cohen L."/>
        </authorList>
    </citation>
    <scope>NUCLEOTIDE SEQUENCE</scope>
    <source>
        <strain evidence="19">CCMP2877</strain>
    </source>
</reference>
<feature type="region of interest" description="Disordered" evidence="16">
    <location>
        <begin position="1"/>
        <end position="39"/>
    </location>
</feature>
<protein>
    <recommendedName>
        <fullName evidence="6">dolichyl-diphosphooligosaccharide--protein glycotransferase</fullName>
        <ecNumber evidence="6">2.4.99.18</ecNumber>
    </recommendedName>
</protein>
<dbReference type="EC" id="2.4.99.18" evidence="6"/>
<evidence type="ECO:0000256" key="4">
    <source>
        <dbReference type="ARBA" id="ARBA00004922"/>
    </source>
</evidence>
<dbReference type="UniPathway" id="UPA00378"/>
<keyword evidence="14" id="KW-0464">Manganese</keyword>
<feature type="transmembrane region" description="Helical" evidence="17">
    <location>
        <begin position="431"/>
        <end position="449"/>
    </location>
</feature>
<evidence type="ECO:0000256" key="14">
    <source>
        <dbReference type="ARBA" id="ARBA00023211"/>
    </source>
</evidence>
<dbReference type="InterPro" id="IPR048307">
    <property type="entry name" value="STT3_N"/>
</dbReference>
<evidence type="ECO:0000256" key="3">
    <source>
        <dbReference type="ARBA" id="ARBA00004127"/>
    </source>
</evidence>
<keyword evidence="12 17" id="KW-1133">Transmembrane helix</keyword>
<evidence type="ECO:0000256" key="2">
    <source>
        <dbReference type="ARBA" id="ARBA00001946"/>
    </source>
</evidence>
<organism evidence="19">
    <name type="scientific">Phaeomonas parva</name>
    <dbReference type="NCBI Taxonomy" id="124430"/>
    <lineage>
        <taxon>Eukaryota</taxon>
        <taxon>Sar</taxon>
        <taxon>Stramenopiles</taxon>
        <taxon>Ochrophyta</taxon>
        <taxon>Pinguiophyceae</taxon>
        <taxon>Pinguiochrysidales</taxon>
        <taxon>Pinguiochrysidaceae</taxon>
        <taxon>Phaeomonas</taxon>
    </lineage>
</organism>
<comment type="similarity">
    <text evidence="5">Belongs to the STT3 family.</text>
</comment>
<dbReference type="GO" id="GO:0016020">
    <property type="term" value="C:membrane"/>
    <property type="evidence" value="ECO:0007669"/>
    <property type="project" value="InterPro"/>
</dbReference>
<evidence type="ECO:0000256" key="12">
    <source>
        <dbReference type="ARBA" id="ARBA00022989"/>
    </source>
</evidence>
<feature type="domain" description="Oligosaccharyl transferase STT3 N-terminal" evidence="18">
    <location>
        <begin position="62"/>
        <end position="462"/>
    </location>
</feature>
<dbReference type="GO" id="GO:0004579">
    <property type="term" value="F:dolichyl-diphosphooligosaccharide-protein glycotransferase activity"/>
    <property type="evidence" value="ECO:0007669"/>
    <property type="project" value="UniProtKB-EC"/>
</dbReference>
<keyword evidence="9 17" id="KW-0812">Transmembrane</keyword>
<comment type="pathway">
    <text evidence="4">Protein modification; protein glycosylation.</text>
</comment>
<evidence type="ECO:0000256" key="17">
    <source>
        <dbReference type="SAM" id="Phobius"/>
    </source>
</evidence>
<evidence type="ECO:0000256" key="11">
    <source>
        <dbReference type="ARBA" id="ARBA00022842"/>
    </source>
</evidence>
<dbReference type="GO" id="GO:0046872">
    <property type="term" value="F:metal ion binding"/>
    <property type="evidence" value="ECO:0007669"/>
    <property type="project" value="UniProtKB-KW"/>
</dbReference>
<dbReference type="PANTHER" id="PTHR13872:SF1">
    <property type="entry name" value="DOLICHYL-DIPHOSPHOOLIGOSACCHARIDE--PROTEIN GLYCOSYLTRANSFERASE SUBUNIT STT3B"/>
    <property type="match status" value="1"/>
</dbReference>
<name>A0A7S1U4D7_9STRA</name>
<feature type="transmembrane region" description="Helical" evidence="17">
    <location>
        <begin position="314"/>
        <end position="333"/>
    </location>
</feature>
<feature type="transmembrane region" description="Helical" evidence="17">
    <location>
        <begin position="345"/>
        <end position="365"/>
    </location>
</feature>
<evidence type="ECO:0000256" key="8">
    <source>
        <dbReference type="ARBA" id="ARBA00022679"/>
    </source>
</evidence>
<evidence type="ECO:0000256" key="6">
    <source>
        <dbReference type="ARBA" id="ARBA00012605"/>
    </source>
</evidence>
<comment type="cofactor">
    <cofactor evidence="2">
        <name>Mg(2+)</name>
        <dbReference type="ChEBI" id="CHEBI:18420"/>
    </cofactor>
</comment>
<feature type="transmembrane region" description="Helical" evidence="17">
    <location>
        <begin position="160"/>
        <end position="180"/>
    </location>
</feature>
<feature type="transmembrane region" description="Helical" evidence="17">
    <location>
        <begin position="129"/>
        <end position="148"/>
    </location>
</feature>
<evidence type="ECO:0000256" key="16">
    <source>
        <dbReference type="SAM" id="MobiDB-lite"/>
    </source>
</evidence>
<keyword evidence="7" id="KW-0328">Glycosyltransferase</keyword>
<proteinExistence type="inferred from homology"/>
<evidence type="ECO:0000313" key="19">
    <source>
        <dbReference type="EMBL" id="CAD9256273.1"/>
    </source>
</evidence>
<dbReference type="PANTHER" id="PTHR13872">
    <property type="entry name" value="DOLICHYL-DIPHOSPHOOLIGOSACCHARIDE--PROTEIN GLYCOSYLTRANSFERASE SUBUNIT"/>
    <property type="match status" value="1"/>
</dbReference>
<feature type="transmembrane region" description="Helical" evidence="17">
    <location>
        <begin position="216"/>
        <end position="242"/>
    </location>
</feature>
<keyword evidence="10" id="KW-0479">Metal-binding</keyword>
<evidence type="ECO:0000256" key="15">
    <source>
        <dbReference type="ARBA" id="ARBA00048829"/>
    </source>
</evidence>
<dbReference type="Gene3D" id="3.40.50.12610">
    <property type="match status" value="1"/>
</dbReference>
<evidence type="ECO:0000256" key="9">
    <source>
        <dbReference type="ARBA" id="ARBA00022692"/>
    </source>
</evidence>
<comment type="catalytic activity">
    <reaction evidence="15">
        <text>a di-trans,poly-cis-dolichyl diphosphooligosaccharide + L-asparaginyl-[protein] = N(4)-(oligosaccharide-(1-&gt;4)-N-acetyl-beta-D-glucosaminyl-(1-&gt;4)-N-acetyl-beta-D-glucosaminyl)-L-asparaginyl-[protein] + a di-trans,poly-cis-dolichyl diphosphate + H(+)</text>
        <dbReference type="Rhea" id="RHEA:22980"/>
        <dbReference type="Rhea" id="RHEA-COMP:12804"/>
        <dbReference type="Rhea" id="RHEA-COMP:12805"/>
        <dbReference type="Rhea" id="RHEA-COMP:19506"/>
        <dbReference type="Rhea" id="RHEA-COMP:19509"/>
        <dbReference type="ChEBI" id="CHEBI:15378"/>
        <dbReference type="ChEBI" id="CHEBI:50347"/>
        <dbReference type="ChEBI" id="CHEBI:57497"/>
        <dbReference type="ChEBI" id="CHEBI:57570"/>
        <dbReference type="ChEBI" id="CHEBI:132529"/>
        <dbReference type="EC" id="2.4.99.18"/>
    </reaction>
</comment>
<feature type="transmembrane region" description="Helical" evidence="17">
    <location>
        <begin position="62"/>
        <end position="82"/>
    </location>
</feature>
<dbReference type="Pfam" id="PF02516">
    <property type="entry name" value="STT3"/>
    <property type="match status" value="1"/>
</dbReference>
<gene>
    <name evidence="19" type="ORF">PPAR1163_LOCUS14644</name>
</gene>
<keyword evidence="13 17" id="KW-0472">Membrane</keyword>
<keyword evidence="8" id="KW-0808">Transferase</keyword>
<evidence type="ECO:0000256" key="7">
    <source>
        <dbReference type="ARBA" id="ARBA00022676"/>
    </source>
</evidence>
<feature type="transmembrane region" description="Helical" evidence="17">
    <location>
        <begin position="282"/>
        <end position="308"/>
    </location>
</feature>
<feature type="transmembrane region" description="Helical" evidence="17">
    <location>
        <begin position="248"/>
        <end position="275"/>
    </location>
</feature>
<evidence type="ECO:0000256" key="10">
    <source>
        <dbReference type="ARBA" id="ARBA00022723"/>
    </source>
</evidence>
<accession>A0A7S1U4D7</accession>
<feature type="compositionally biased region" description="Basic residues" evidence="16">
    <location>
        <begin position="1"/>
        <end position="10"/>
    </location>
</feature>
<comment type="subcellular location">
    <subcellularLocation>
        <location evidence="3">Endomembrane system</location>
        <topology evidence="3">Multi-pass membrane protein</topology>
    </subcellularLocation>
</comment>